<comment type="cofactor">
    <cofactor evidence="2">
        <name>Mg(2+)</name>
        <dbReference type="ChEBI" id="CHEBI:18420"/>
    </cofactor>
</comment>
<name>A0ABN2BS05_9ACTN</name>
<evidence type="ECO:0000256" key="7">
    <source>
        <dbReference type="ARBA" id="ARBA00023027"/>
    </source>
</evidence>
<dbReference type="Proteomes" id="UP001500363">
    <property type="component" value="Unassembled WGS sequence"/>
</dbReference>
<evidence type="ECO:0000256" key="1">
    <source>
        <dbReference type="ARBA" id="ARBA00001936"/>
    </source>
</evidence>
<comment type="similarity">
    <text evidence="3">Belongs to the isocitrate and isopropylmalate dehydrogenases family.</text>
</comment>
<keyword evidence="8" id="KW-0464">Manganese</keyword>
<comment type="catalytic activity">
    <reaction evidence="9">
        <text>(R)-malate + NAD(+) = pyruvate + CO2 + NADH</text>
        <dbReference type="Rhea" id="RHEA:18365"/>
        <dbReference type="ChEBI" id="CHEBI:15361"/>
        <dbReference type="ChEBI" id="CHEBI:15588"/>
        <dbReference type="ChEBI" id="CHEBI:16526"/>
        <dbReference type="ChEBI" id="CHEBI:57540"/>
        <dbReference type="ChEBI" id="CHEBI:57945"/>
        <dbReference type="EC" id="1.1.1.83"/>
    </reaction>
</comment>
<dbReference type="PROSITE" id="PS00470">
    <property type="entry name" value="IDH_IMDH"/>
    <property type="match status" value="1"/>
</dbReference>
<dbReference type="SMART" id="SM01329">
    <property type="entry name" value="Iso_dh"/>
    <property type="match status" value="1"/>
</dbReference>
<dbReference type="SUPFAM" id="SSF53659">
    <property type="entry name" value="Isocitrate/Isopropylmalate dehydrogenase-like"/>
    <property type="match status" value="1"/>
</dbReference>
<dbReference type="PANTHER" id="PTHR43275:SF1">
    <property type="entry name" value="D-MALATE DEHYDROGENASE [DECARBOXYLATING]"/>
    <property type="match status" value="1"/>
</dbReference>
<evidence type="ECO:0000256" key="9">
    <source>
        <dbReference type="ARBA" id="ARBA00049301"/>
    </source>
</evidence>
<evidence type="ECO:0000256" key="8">
    <source>
        <dbReference type="ARBA" id="ARBA00023211"/>
    </source>
</evidence>
<proteinExistence type="inferred from homology"/>
<dbReference type="Pfam" id="PF00180">
    <property type="entry name" value="Iso_dh"/>
    <property type="match status" value="1"/>
</dbReference>
<dbReference type="InterPro" id="IPR019818">
    <property type="entry name" value="IsoCit/isopropylmalate_DH_CS"/>
</dbReference>
<evidence type="ECO:0000313" key="11">
    <source>
        <dbReference type="EMBL" id="GAA1544320.1"/>
    </source>
</evidence>
<evidence type="ECO:0000256" key="3">
    <source>
        <dbReference type="ARBA" id="ARBA00007769"/>
    </source>
</evidence>
<evidence type="ECO:0000313" key="12">
    <source>
        <dbReference type="Proteomes" id="UP001500363"/>
    </source>
</evidence>
<keyword evidence="6" id="KW-0560">Oxidoreductase</keyword>
<evidence type="ECO:0000256" key="5">
    <source>
        <dbReference type="ARBA" id="ARBA00022723"/>
    </source>
</evidence>
<dbReference type="EC" id="1.1.1.83" evidence="4"/>
<accession>A0ABN2BS05</accession>
<dbReference type="InterPro" id="IPR011829">
    <property type="entry name" value="TTC_DH"/>
</dbReference>
<protein>
    <recommendedName>
        <fullName evidence="4">D-malate dehydrogenase (decarboxylating)</fullName>
        <ecNumber evidence="4">1.1.1.83</ecNumber>
    </recommendedName>
</protein>
<dbReference type="EMBL" id="BAAANC010000003">
    <property type="protein sequence ID" value="GAA1544320.1"/>
    <property type="molecule type" value="Genomic_DNA"/>
</dbReference>
<evidence type="ECO:0000256" key="4">
    <source>
        <dbReference type="ARBA" id="ARBA00013126"/>
    </source>
</evidence>
<keyword evidence="12" id="KW-1185">Reference proteome</keyword>
<dbReference type="Gene3D" id="3.40.718.10">
    <property type="entry name" value="Isopropylmalate Dehydrogenase"/>
    <property type="match status" value="1"/>
</dbReference>
<organism evidence="11 12">
    <name type="scientific">Kribbella lupini</name>
    <dbReference type="NCBI Taxonomy" id="291602"/>
    <lineage>
        <taxon>Bacteria</taxon>
        <taxon>Bacillati</taxon>
        <taxon>Actinomycetota</taxon>
        <taxon>Actinomycetes</taxon>
        <taxon>Propionibacteriales</taxon>
        <taxon>Kribbellaceae</taxon>
        <taxon>Kribbella</taxon>
    </lineage>
</organism>
<evidence type="ECO:0000256" key="6">
    <source>
        <dbReference type="ARBA" id="ARBA00023002"/>
    </source>
</evidence>
<keyword evidence="5" id="KW-0479">Metal-binding</keyword>
<evidence type="ECO:0000259" key="10">
    <source>
        <dbReference type="SMART" id="SM01329"/>
    </source>
</evidence>
<comment type="cofactor">
    <cofactor evidence="1">
        <name>Mn(2+)</name>
        <dbReference type="ChEBI" id="CHEBI:29035"/>
    </cofactor>
</comment>
<comment type="caution">
    <text evidence="11">The sequence shown here is derived from an EMBL/GenBank/DDBJ whole genome shotgun (WGS) entry which is preliminary data.</text>
</comment>
<sequence>MTTERIALIPGDGIGREVVPAALAVLEAVGRRHGIAFTYDEFDWSCERYLTEGAMMPADGLDRIRGHDAIFLGAVGAPGVPDHVSLWGLLIPIRRQFQQYVNLRPIRVFDGLDSPVRGAVAGEVDFVVVRENVEGEYSEIGGRMSRGFPDELAVQEAVFTRAGVTRLVDFGLDLAERRRSYGAAAASPRDGYVTSATKSNGIVHTMPFWDEIVAERTALRPAIRWDQEHIDALSAKLVLDPARFDVIVASNLFGDILSDLAAAVAGGIGIAPAANLNPARDFPSMFEPVHGSAPDIAGRGIANPIGAIWTAAMMLDHLGHLEAAAEVENAIAAVLAAREVRTPDLGGTATTTSFTQAVLDAVEAR</sequence>
<dbReference type="PANTHER" id="PTHR43275">
    <property type="entry name" value="D-MALATE DEHYDROGENASE [DECARBOXYLATING]"/>
    <property type="match status" value="1"/>
</dbReference>
<keyword evidence="7" id="KW-0520">NAD</keyword>
<feature type="domain" description="Isopropylmalate dehydrogenase-like" evidence="10">
    <location>
        <begin position="5"/>
        <end position="358"/>
    </location>
</feature>
<dbReference type="RefSeq" id="WP_344179150.1">
    <property type="nucleotide sequence ID" value="NZ_BAAANC010000003.1"/>
</dbReference>
<dbReference type="NCBIfam" id="TIGR02089">
    <property type="entry name" value="TTC"/>
    <property type="match status" value="1"/>
</dbReference>
<evidence type="ECO:0000256" key="2">
    <source>
        <dbReference type="ARBA" id="ARBA00001946"/>
    </source>
</evidence>
<dbReference type="InterPro" id="IPR024084">
    <property type="entry name" value="IsoPropMal-DH-like_dom"/>
</dbReference>
<gene>
    <name evidence="11" type="ORF">GCM10009741_54570</name>
</gene>
<dbReference type="InterPro" id="IPR050501">
    <property type="entry name" value="ICDH/IPMDH"/>
</dbReference>
<reference evidence="11 12" key="1">
    <citation type="journal article" date="2019" name="Int. J. Syst. Evol. Microbiol.">
        <title>The Global Catalogue of Microorganisms (GCM) 10K type strain sequencing project: providing services to taxonomists for standard genome sequencing and annotation.</title>
        <authorList>
            <consortium name="The Broad Institute Genomics Platform"/>
            <consortium name="The Broad Institute Genome Sequencing Center for Infectious Disease"/>
            <person name="Wu L."/>
            <person name="Ma J."/>
        </authorList>
    </citation>
    <scope>NUCLEOTIDE SEQUENCE [LARGE SCALE GENOMIC DNA]</scope>
    <source>
        <strain evidence="11 12">JCM 14303</strain>
    </source>
</reference>